<name>A0A099ZB06_TINGU</name>
<evidence type="ECO:0000256" key="11">
    <source>
        <dbReference type="ARBA" id="ARBA00022989"/>
    </source>
</evidence>
<keyword evidence="10" id="KW-0249">Electron transport</keyword>
<dbReference type="STRING" id="94827.A0A099ZB06"/>
<evidence type="ECO:0000256" key="13">
    <source>
        <dbReference type="ARBA" id="ARBA00023136"/>
    </source>
</evidence>
<evidence type="ECO:0000256" key="8">
    <source>
        <dbReference type="ARBA" id="ARBA00022692"/>
    </source>
</evidence>
<evidence type="ECO:0000256" key="2">
    <source>
        <dbReference type="ARBA" id="ARBA00004298"/>
    </source>
</evidence>
<comment type="similarity">
    <text evidence="3">Belongs to the complex I NDUFB1 subunit family.</text>
</comment>
<evidence type="ECO:0000256" key="1">
    <source>
        <dbReference type="ARBA" id="ARBA00003335"/>
    </source>
</evidence>
<keyword evidence="12" id="KW-0496">Mitochondrion</keyword>
<evidence type="ECO:0000256" key="7">
    <source>
        <dbReference type="ARBA" id="ARBA00022660"/>
    </source>
</evidence>
<protein>
    <recommendedName>
        <fullName evidence="5">NADH dehydrogenase [ubiquinone] 1 beta subcomplex subunit 1</fullName>
    </recommendedName>
    <alternativeName>
        <fullName evidence="15">Complex I-MNLL</fullName>
    </alternativeName>
    <alternativeName>
        <fullName evidence="14">NADH-ubiquinone oxidoreductase MNLL subunit</fullName>
    </alternativeName>
</protein>
<keyword evidence="11 16" id="KW-1133">Transmembrane helix</keyword>
<evidence type="ECO:0000256" key="6">
    <source>
        <dbReference type="ARBA" id="ARBA00022448"/>
    </source>
</evidence>
<keyword evidence="13 16" id="KW-0472">Membrane</keyword>
<sequence>MVNFMQAVRNHWVHIFVPLGFVIGCYLDRVNDEKLSTFRNKSLLYRR</sequence>
<keyword evidence="8 16" id="KW-0812">Transmembrane</keyword>
<comment type="subunit">
    <text evidence="4">Complex I is composed of 45 different subunits.</text>
</comment>
<evidence type="ECO:0000313" key="18">
    <source>
        <dbReference type="Proteomes" id="UP000053641"/>
    </source>
</evidence>
<evidence type="ECO:0000256" key="12">
    <source>
        <dbReference type="ARBA" id="ARBA00023128"/>
    </source>
</evidence>
<evidence type="ECO:0000256" key="5">
    <source>
        <dbReference type="ARBA" id="ARBA00018678"/>
    </source>
</evidence>
<gene>
    <name evidence="17" type="ORF">N309_04998</name>
</gene>
<dbReference type="AlphaFoldDB" id="A0A099ZB06"/>
<dbReference type="PANTHER" id="PTHR15222">
    <property type="entry name" value="NADH DEHYDROGENASE [UBIQUINONE] 1 BETA SUBCOMPLEX SUBUNIT 1"/>
    <property type="match status" value="1"/>
</dbReference>
<dbReference type="GO" id="GO:0005743">
    <property type="term" value="C:mitochondrial inner membrane"/>
    <property type="evidence" value="ECO:0007669"/>
    <property type="project" value="UniProtKB-SubCell"/>
</dbReference>
<evidence type="ECO:0000256" key="16">
    <source>
        <dbReference type="SAM" id="Phobius"/>
    </source>
</evidence>
<comment type="subcellular location">
    <subcellularLocation>
        <location evidence="2">Mitochondrion inner membrane</location>
        <topology evidence="2">Single-pass membrane protein</topology>
        <orientation evidence="2">Matrix side</orientation>
    </subcellularLocation>
</comment>
<dbReference type="InterPro" id="IPR012575">
    <property type="entry name" value="NDUB1"/>
</dbReference>
<dbReference type="Proteomes" id="UP000053641">
    <property type="component" value="Unassembled WGS sequence"/>
</dbReference>
<reference evidence="17 18" key="1">
    <citation type="submission" date="2014-06" db="EMBL/GenBank/DDBJ databases">
        <title>Genome evolution of avian class.</title>
        <authorList>
            <person name="Zhang G."/>
            <person name="Li C."/>
        </authorList>
    </citation>
    <scope>NUCLEOTIDE SEQUENCE [LARGE SCALE GENOMIC DNA]</scope>
    <source>
        <strain evidence="17">BGI_N309</strain>
    </source>
</reference>
<evidence type="ECO:0000256" key="4">
    <source>
        <dbReference type="ARBA" id="ARBA00011533"/>
    </source>
</evidence>
<evidence type="ECO:0000256" key="10">
    <source>
        <dbReference type="ARBA" id="ARBA00022982"/>
    </source>
</evidence>
<proteinExistence type="inferred from homology"/>
<keyword evidence="7" id="KW-0679">Respiratory chain</keyword>
<accession>A0A099ZB06</accession>
<keyword evidence="6" id="KW-0813">Transport</keyword>
<organism evidence="17 18">
    <name type="scientific">Tinamus guttatus</name>
    <name type="common">White-throated tinamou</name>
    <dbReference type="NCBI Taxonomy" id="94827"/>
    <lineage>
        <taxon>Eukaryota</taxon>
        <taxon>Metazoa</taxon>
        <taxon>Chordata</taxon>
        <taxon>Craniata</taxon>
        <taxon>Vertebrata</taxon>
        <taxon>Euteleostomi</taxon>
        <taxon>Archelosauria</taxon>
        <taxon>Archosauria</taxon>
        <taxon>Dinosauria</taxon>
        <taxon>Saurischia</taxon>
        <taxon>Theropoda</taxon>
        <taxon>Coelurosauria</taxon>
        <taxon>Aves</taxon>
        <taxon>Palaeognathae</taxon>
        <taxon>Tinamiformes</taxon>
        <taxon>Tinamidae</taxon>
        <taxon>Tinamus</taxon>
    </lineage>
</organism>
<evidence type="ECO:0000313" key="17">
    <source>
        <dbReference type="EMBL" id="KGL77995.1"/>
    </source>
</evidence>
<keyword evidence="18" id="KW-1185">Reference proteome</keyword>
<evidence type="ECO:0000256" key="15">
    <source>
        <dbReference type="ARBA" id="ARBA00033364"/>
    </source>
</evidence>
<feature type="non-terminal residue" evidence="17">
    <location>
        <position position="47"/>
    </location>
</feature>
<dbReference type="Pfam" id="PF08040">
    <property type="entry name" value="NADH_oxidored"/>
    <property type="match status" value="1"/>
</dbReference>
<evidence type="ECO:0000256" key="3">
    <source>
        <dbReference type="ARBA" id="ARBA00007393"/>
    </source>
</evidence>
<keyword evidence="17" id="KW-0830">Ubiquinone</keyword>
<dbReference type="PANTHER" id="PTHR15222:SF2">
    <property type="entry name" value="NADH DEHYDROGENASE [UBIQUINONE] 1 BETA SUBCOMPLEX SUBUNIT 1"/>
    <property type="match status" value="1"/>
</dbReference>
<keyword evidence="9" id="KW-0999">Mitochondrion inner membrane</keyword>
<feature type="transmembrane region" description="Helical" evidence="16">
    <location>
        <begin position="12"/>
        <end position="31"/>
    </location>
</feature>
<evidence type="ECO:0000256" key="9">
    <source>
        <dbReference type="ARBA" id="ARBA00022792"/>
    </source>
</evidence>
<comment type="function">
    <text evidence="1">Accessory subunit of the mitochondrial membrane respiratory chain NADH dehydrogenase (Complex I) that is believed not to be involved in catalysis. Complex I functions in the transfer of electrons from NADH to the respiratory chain. The immediate electron acceptor for the enzyme is believed to be ubiquinone.</text>
</comment>
<evidence type="ECO:0000256" key="14">
    <source>
        <dbReference type="ARBA" id="ARBA00030377"/>
    </source>
</evidence>
<dbReference type="EMBL" id="KL890663">
    <property type="protein sequence ID" value="KGL77995.1"/>
    <property type="molecule type" value="Genomic_DNA"/>
</dbReference>